<dbReference type="Gene3D" id="3.90.190.20">
    <property type="entry name" value="Mur ligase, C-terminal domain"/>
    <property type="match status" value="1"/>
</dbReference>
<dbReference type="GO" id="GO:0008764">
    <property type="term" value="F:UDP-N-acetylmuramoylalanine-D-glutamate ligase activity"/>
    <property type="evidence" value="ECO:0007669"/>
    <property type="project" value="UniProtKB-UniRule"/>
</dbReference>
<evidence type="ECO:0000313" key="12">
    <source>
        <dbReference type="Proteomes" id="UP000031408"/>
    </source>
</evidence>
<dbReference type="Proteomes" id="UP000031408">
    <property type="component" value="Unassembled WGS sequence"/>
</dbReference>
<dbReference type="GO" id="GO:0005737">
    <property type="term" value="C:cytoplasm"/>
    <property type="evidence" value="ECO:0007669"/>
    <property type="project" value="UniProtKB-SubCell"/>
</dbReference>
<dbReference type="InterPro" id="IPR013221">
    <property type="entry name" value="Mur_ligase_cen"/>
</dbReference>
<evidence type="ECO:0000256" key="1">
    <source>
        <dbReference type="ARBA" id="ARBA00004496"/>
    </source>
</evidence>
<name>A0A0C1IQN5_9BACT</name>
<dbReference type="EC" id="6.3.2.9" evidence="7 8"/>
<evidence type="ECO:0000256" key="6">
    <source>
        <dbReference type="ARBA" id="ARBA00022840"/>
    </source>
</evidence>
<evidence type="ECO:0000256" key="5">
    <source>
        <dbReference type="ARBA" id="ARBA00022741"/>
    </source>
</evidence>
<keyword evidence="7 8" id="KW-0132">Cell division</keyword>
<evidence type="ECO:0000256" key="3">
    <source>
        <dbReference type="ARBA" id="ARBA00022490"/>
    </source>
</evidence>
<dbReference type="HAMAP" id="MF_00639">
    <property type="entry name" value="MurD"/>
    <property type="match status" value="1"/>
</dbReference>
<dbReference type="Pfam" id="PF08245">
    <property type="entry name" value="Mur_ligase_M"/>
    <property type="match status" value="1"/>
</dbReference>
<feature type="binding site" evidence="7">
    <location>
        <begin position="111"/>
        <end position="117"/>
    </location>
    <ligand>
        <name>ATP</name>
        <dbReference type="ChEBI" id="CHEBI:30616"/>
    </ligand>
</feature>
<keyword evidence="3 7" id="KW-0963">Cytoplasm</keyword>
<feature type="domain" description="Mur ligase central" evidence="10">
    <location>
        <begin position="109"/>
        <end position="287"/>
    </location>
</feature>
<evidence type="ECO:0000256" key="7">
    <source>
        <dbReference type="HAMAP-Rule" id="MF_00639"/>
    </source>
</evidence>
<reference evidence="11 12" key="1">
    <citation type="submission" date="2014-11" db="EMBL/GenBank/DDBJ databases">
        <title>Genome sequence of Flavihumibacter solisilvae 3-3.</title>
        <authorList>
            <person name="Zhou G."/>
            <person name="Li M."/>
            <person name="Wang G."/>
        </authorList>
    </citation>
    <scope>NUCLEOTIDE SEQUENCE [LARGE SCALE GENOMIC DNA]</scope>
    <source>
        <strain evidence="11 12">3-3</strain>
    </source>
</reference>
<dbReference type="InterPro" id="IPR004101">
    <property type="entry name" value="Mur_ligase_C"/>
</dbReference>
<dbReference type="GO" id="GO:0071555">
    <property type="term" value="P:cell wall organization"/>
    <property type="evidence" value="ECO:0007669"/>
    <property type="project" value="UniProtKB-KW"/>
</dbReference>
<protein>
    <recommendedName>
        <fullName evidence="7 8">UDP-N-acetylmuramoylalanine--D-glutamate ligase</fullName>
        <ecNumber evidence="7 8">6.3.2.9</ecNumber>
    </recommendedName>
    <alternativeName>
        <fullName evidence="7">D-glutamic acid-adding enzyme</fullName>
    </alternativeName>
    <alternativeName>
        <fullName evidence="7">UDP-N-acetylmuramoyl-L-alanyl-D-glutamate synthetase</fullName>
    </alternativeName>
</protein>
<evidence type="ECO:0000256" key="8">
    <source>
        <dbReference type="RuleBase" id="RU003664"/>
    </source>
</evidence>
<dbReference type="AlphaFoldDB" id="A0A0C1IQN5"/>
<dbReference type="NCBIfam" id="TIGR01087">
    <property type="entry name" value="murD"/>
    <property type="match status" value="1"/>
</dbReference>
<keyword evidence="7 8" id="KW-0131">Cell cycle</keyword>
<comment type="subcellular location">
    <subcellularLocation>
        <location evidence="1 7 8">Cytoplasm</location>
    </subcellularLocation>
</comment>
<feature type="domain" description="Mur ligase C-terminal" evidence="9">
    <location>
        <begin position="310"/>
        <end position="423"/>
    </location>
</feature>
<keyword evidence="12" id="KW-1185">Reference proteome</keyword>
<dbReference type="Pfam" id="PF21377">
    <property type="entry name" value="MurD_N"/>
    <property type="match status" value="1"/>
</dbReference>
<comment type="similarity">
    <text evidence="7">Belongs to the MurCDEF family.</text>
</comment>
<dbReference type="PANTHER" id="PTHR43692">
    <property type="entry name" value="UDP-N-ACETYLMURAMOYLALANINE--D-GLUTAMATE LIGASE"/>
    <property type="match status" value="1"/>
</dbReference>
<dbReference type="Gene3D" id="3.40.50.720">
    <property type="entry name" value="NAD(P)-binding Rossmann-like Domain"/>
    <property type="match status" value="1"/>
</dbReference>
<dbReference type="SUPFAM" id="SSF51984">
    <property type="entry name" value="MurCD N-terminal domain"/>
    <property type="match status" value="1"/>
</dbReference>
<comment type="catalytic activity">
    <reaction evidence="7 8">
        <text>UDP-N-acetyl-alpha-D-muramoyl-L-alanine + D-glutamate + ATP = UDP-N-acetyl-alpha-D-muramoyl-L-alanyl-D-glutamate + ADP + phosphate + H(+)</text>
        <dbReference type="Rhea" id="RHEA:16429"/>
        <dbReference type="ChEBI" id="CHEBI:15378"/>
        <dbReference type="ChEBI" id="CHEBI:29986"/>
        <dbReference type="ChEBI" id="CHEBI:30616"/>
        <dbReference type="ChEBI" id="CHEBI:43474"/>
        <dbReference type="ChEBI" id="CHEBI:83898"/>
        <dbReference type="ChEBI" id="CHEBI:83900"/>
        <dbReference type="ChEBI" id="CHEBI:456216"/>
        <dbReference type="EC" id="6.3.2.9"/>
    </reaction>
</comment>
<dbReference type="Pfam" id="PF02875">
    <property type="entry name" value="Mur_ligase_C"/>
    <property type="match status" value="1"/>
</dbReference>
<sequence>MNELVIILGAGESGVGAALLAKQKGFDCFVSDGGQLKNAHKAELEENGIEFEEGTHSEEKILSAALVIKSPGIPEKNELVKKIRAKGIEMISEIEWAYRYIGDSRVIAITGSNGKTTTTALTYHICKHAGLDCALVGNIGISFARQVANDPKPLYVAEISSFQLDDIVTFRPHIAILTNITEDHLDRYDYSFRNYINSKFRIALNQQSSDYFIYNADDEVTVQHIKEFPILSNPLPFSMRKELLQGAFIKEQEMTVANSDEKLQMSIYDFALKGKHNQYNTMAAGLAASVIGLRKDKIREAIQSFEALEHRMEHVATVRGIEFINDSKATNVNSTWYALESMTKPTILILGGVDKGNDYAQILDLVKEKVKAIVCMGVDNRKIHEAFQNDVSVMVNTGSAAEAVHASFQLADKGDVVLLSPACASFDLFRNYEDRGNQFKAAVREL</sequence>
<dbReference type="STRING" id="1349421.OI18_20400"/>
<evidence type="ECO:0000259" key="10">
    <source>
        <dbReference type="Pfam" id="PF08245"/>
    </source>
</evidence>
<comment type="pathway">
    <text evidence="2 7 8">Cell wall biogenesis; peptidoglycan biosynthesis.</text>
</comment>
<keyword evidence="7 8" id="KW-0573">Peptidoglycan synthesis</keyword>
<dbReference type="RefSeq" id="WP_039143391.1">
    <property type="nucleotide sequence ID" value="NZ_JSVC01000027.1"/>
</dbReference>
<dbReference type="OrthoDB" id="9809796at2"/>
<dbReference type="GO" id="GO:0005524">
    <property type="term" value="F:ATP binding"/>
    <property type="evidence" value="ECO:0007669"/>
    <property type="project" value="UniProtKB-UniRule"/>
</dbReference>
<dbReference type="GO" id="GO:0051301">
    <property type="term" value="P:cell division"/>
    <property type="evidence" value="ECO:0007669"/>
    <property type="project" value="UniProtKB-KW"/>
</dbReference>
<organism evidence="11 12">
    <name type="scientific">Flavihumibacter solisilvae</name>
    <dbReference type="NCBI Taxonomy" id="1349421"/>
    <lineage>
        <taxon>Bacteria</taxon>
        <taxon>Pseudomonadati</taxon>
        <taxon>Bacteroidota</taxon>
        <taxon>Chitinophagia</taxon>
        <taxon>Chitinophagales</taxon>
        <taxon>Chitinophagaceae</taxon>
        <taxon>Flavihumibacter</taxon>
    </lineage>
</organism>
<evidence type="ECO:0000256" key="4">
    <source>
        <dbReference type="ARBA" id="ARBA00022598"/>
    </source>
</evidence>
<dbReference type="SUPFAM" id="SSF53623">
    <property type="entry name" value="MurD-like peptide ligases, catalytic domain"/>
    <property type="match status" value="1"/>
</dbReference>
<proteinExistence type="inferred from homology"/>
<dbReference type="SUPFAM" id="SSF53244">
    <property type="entry name" value="MurD-like peptide ligases, peptide-binding domain"/>
    <property type="match status" value="1"/>
</dbReference>
<gene>
    <name evidence="7" type="primary">murD</name>
    <name evidence="11" type="ORF">OI18_20400</name>
</gene>
<dbReference type="InterPro" id="IPR036615">
    <property type="entry name" value="Mur_ligase_C_dom_sf"/>
</dbReference>
<dbReference type="UniPathway" id="UPA00219"/>
<keyword evidence="7 8" id="KW-0961">Cell wall biogenesis/degradation</keyword>
<dbReference type="InterPro" id="IPR036565">
    <property type="entry name" value="Mur-like_cat_sf"/>
</dbReference>
<keyword evidence="4 7" id="KW-0436">Ligase</keyword>
<evidence type="ECO:0000259" key="9">
    <source>
        <dbReference type="Pfam" id="PF02875"/>
    </source>
</evidence>
<evidence type="ECO:0000313" key="11">
    <source>
        <dbReference type="EMBL" id="KIC92794.1"/>
    </source>
</evidence>
<keyword evidence="6 7" id="KW-0067">ATP-binding</keyword>
<comment type="caution">
    <text evidence="11">The sequence shown here is derived from an EMBL/GenBank/DDBJ whole genome shotgun (WGS) entry which is preliminary data.</text>
</comment>
<keyword evidence="7 8" id="KW-0133">Cell shape</keyword>
<evidence type="ECO:0000256" key="2">
    <source>
        <dbReference type="ARBA" id="ARBA00004752"/>
    </source>
</evidence>
<dbReference type="PANTHER" id="PTHR43692:SF1">
    <property type="entry name" value="UDP-N-ACETYLMURAMOYLALANINE--D-GLUTAMATE LIGASE"/>
    <property type="match status" value="1"/>
</dbReference>
<dbReference type="Gene3D" id="3.40.1190.10">
    <property type="entry name" value="Mur-like, catalytic domain"/>
    <property type="match status" value="1"/>
</dbReference>
<dbReference type="InterPro" id="IPR005762">
    <property type="entry name" value="MurD"/>
</dbReference>
<dbReference type="GO" id="GO:0009252">
    <property type="term" value="P:peptidoglycan biosynthetic process"/>
    <property type="evidence" value="ECO:0007669"/>
    <property type="project" value="UniProtKB-UniRule"/>
</dbReference>
<keyword evidence="5 7" id="KW-0547">Nucleotide-binding</keyword>
<dbReference type="EMBL" id="JSVC01000027">
    <property type="protein sequence ID" value="KIC92794.1"/>
    <property type="molecule type" value="Genomic_DNA"/>
</dbReference>
<comment type="function">
    <text evidence="7 8">Cell wall formation. Catalyzes the addition of glutamate to the nucleotide precursor UDP-N-acetylmuramoyl-L-alanine (UMA).</text>
</comment>
<accession>A0A0C1IQN5</accession>
<dbReference type="GO" id="GO:0008360">
    <property type="term" value="P:regulation of cell shape"/>
    <property type="evidence" value="ECO:0007669"/>
    <property type="project" value="UniProtKB-KW"/>
</dbReference>